<comment type="caution">
    <text evidence="1">The sequence shown here is derived from an EMBL/GenBank/DDBJ whole genome shotgun (WGS) entry which is preliminary data.</text>
</comment>
<keyword evidence="2" id="KW-1185">Reference proteome</keyword>
<dbReference type="EMBL" id="JAZBJZ010000064">
    <property type="protein sequence ID" value="MEE3718091.1"/>
    <property type="molecule type" value="Genomic_DNA"/>
</dbReference>
<evidence type="ECO:0000313" key="1">
    <source>
        <dbReference type="EMBL" id="MEE3718091.1"/>
    </source>
</evidence>
<protein>
    <submittedName>
        <fullName evidence="1">Uncharacterized protein</fullName>
    </submittedName>
</protein>
<dbReference type="RefSeq" id="WP_330484522.1">
    <property type="nucleotide sequence ID" value="NZ_JAZBJZ010000064.1"/>
</dbReference>
<proteinExistence type="predicted"/>
<dbReference type="AlphaFoldDB" id="A0AAW9PZ14"/>
<organism evidence="1 2">
    <name type="scientific">Tumidithrix elongata BACA0141</name>
    <dbReference type="NCBI Taxonomy" id="2716417"/>
    <lineage>
        <taxon>Bacteria</taxon>
        <taxon>Bacillati</taxon>
        <taxon>Cyanobacteriota</taxon>
        <taxon>Cyanophyceae</taxon>
        <taxon>Pseudanabaenales</taxon>
        <taxon>Pseudanabaenaceae</taxon>
        <taxon>Tumidithrix</taxon>
        <taxon>Tumidithrix elongata</taxon>
    </lineage>
</organism>
<name>A0AAW9PZ14_9CYAN</name>
<gene>
    <name evidence="1" type="ORF">V2H45_15230</name>
</gene>
<evidence type="ECO:0000313" key="2">
    <source>
        <dbReference type="Proteomes" id="UP001333818"/>
    </source>
</evidence>
<dbReference type="Proteomes" id="UP001333818">
    <property type="component" value="Unassembled WGS sequence"/>
</dbReference>
<accession>A0AAW9PZ14</accession>
<reference evidence="1" key="1">
    <citation type="submission" date="2024-01" db="EMBL/GenBank/DDBJ databases">
        <title>Bank of Algae and Cyanobacteria of the Azores (BACA) strain genomes.</title>
        <authorList>
            <person name="Luz R."/>
            <person name="Cordeiro R."/>
            <person name="Fonseca A."/>
            <person name="Goncalves V."/>
        </authorList>
    </citation>
    <scope>NUCLEOTIDE SEQUENCE</scope>
    <source>
        <strain evidence="1">BACA0141</strain>
    </source>
</reference>
<sequence>MKIVDEMLKSIPQDLPEGLREVRIDHVYNSVLLKFCELLGIKTLGQILSSGQGHMFCSTETFLPCPEVYDAERVFSQVQPAGETSFSVRIEYSTKHIRSDTLRMELHQGALLSIVAMFVRKDGDCLVFRPLVMGAPWLHSQDPAWIDKVMWWNQDFYENFIEDFDEFARIREVPKPDSIDIMRHVPERGFKMSLARILGDRITKDWGGEQSDHYTSNIHLNGRRTTAAFLLKGPAKFSPMTLNHLGKNNDQIYRLAQEPSEVLFIQHSHDITPPVRATLRAFAVQPGKPRRYCLIDGRDSLWLLNAYGLLDDAMTTV</sequence>